<proteinExistence type="predicted"/>
<organism evidence="1 2">
    <name type="scientific">Pseudocercospora musae</name>
    <dbReference type="NCBI Taxonomy" id="113226"/>
    <lineage>
        <taxon>Eukaryota</taxon>
        <taxon>Fungi</taxon>
        <taxon>Dikarya</taxon>
        <taxon>Ascomycota</taxon>
        <taxon>Pezizomycotina</taxon>
        <taxon>Dothideomycetes</taxon>
        <taxon>Dothideomycetidae</taxon>
        <taxon>Mycosphaerellales</taxon>
        <taxon>Mycosphaerellaceae</taxon>
        <taxon>Pseudocercospora</taxon>
    </lineage>
</organism>
<reference evidence="1 2" key="1">
    <citation type="submission" date="2015-07" db="EMBL/GenBank/DDBJ databases">
        <title>Comparative genomics of the Sigatoka disease complex on banana suggests a link between parallel evolutionary changes in Pseudocercospora fijiensis and Pseudocercospora eumusae and increased virulence on the banana host.</title>
        <authorList>
            <person name="Chang T.-C."/>
            <person name="Salvucci A."/>
            <person name="Crous P.W."/>
            <person name="Stergiopoulos I."/>
        </authorList>
    </citation>
    <scope>NUCLEOTIDE SEQUENCE [LARGE SCALE GENOMIC DNA]</scope>
    <source>
        <strain evidence="1 2">CBS 116634</strain>
    </source>
</reference>
<sequence>MHGVTGQQQFVKQQVSPWFRSPQIVIQPRSKEDKKNALKYVKEQGIAEDWRLEGVTYWNPFV</sequence>
<evidence type="ECO:0000313" key="1">
    <source>
        <dbReference type="EMBL" id="KXT08032.1"/>
    </source>
</evidence>
<evidence type="ECO:0000313" key="2">
    <source>
        <dbReference type="Proteomes" id="UP000073492"/>
    </source>
</evidence>
<keyword evidence="2" id="KW-1185">Reference proteome</keyword>
<dbReference type="AlphaFoldDB" id="A0A139I0B2"/>
<gene>
    <name evidence="1" type="ORF">AC579_2537</name>
</gene>
<accession>A0A139I0B2</accession>
<protein>
    <submittedName>
        <fullName evidence="1">Uncharacterized protein</fullName>
    </submittedName>
</protein>
<comment type="caution">
    <text evidence="1">The sequence shown here is derived from an EMBL/GenBank/DDBJ whole genome shotgun (WGS) entry which is preliminary data.</text>
</comment>
<dbReference type="EMBL" id="LFZO01000501">
    <property type="protein sequence ID" value="KXT08032.1"/>
    <property type="molecule type" value="Genomic_DNA"/>
</dbReference>
<name>A0A139I0B2_9PEZI</name>
<dbReference type="OrthoDB" id="409956at2759"/>
<dbReference type="Proteomes" id="UP000073492">
    <property type="component" value="Unassembled WGS sequence"/>
</dbReference>